<dbReference type="Proteomes" id="UP000652761">
    <property type="component" value="Unassembled WGS sequence"/>
</dbReference>
<dbReference type="InterPro" id="IPR014031">
    <property type="entry name" value="Ketoacyl_synth_C"/>
</dbReference>
<dbReference type="EMBL" id="NMUH01000496">
    <property type="protein sequence ID" value="MQL80239.1"/>
    <property type="molecule type" value="Genomic_DNA"/>
</dbReference>
<evidence type="ECO:0000256" key="1">
    <source>
        <dbReference type="ARBA" id="ARBA00013191"/>
    </source>
</evidence>
<evidence type="ECO:0000256" key="2">
    <source>
        <dbReference type="ARBA" id="ARBA00022679"/>
    </source>
</evidence>
<feature type="domain" description="Ketosynthase family 3 (KS3)" evidence="3">
    <location>
        <begin position="1"/>
        <end position="229"/>
    </location>
</feature>
<evidence type="ECO:0000313" key="5">
    <source>
        <dbReference type="Proteomes" id="UP000652761"/>
    </source>
</evidence>
<dbReference type="PROSITE" id="PS52004">
    <property type="entry name" value="KS3_2"/>
    <property type="match status" value="1"/>
</dbReference>
<evidence type="ECO:0000313" key="4">
    <source>
        <dbReference type="EMBL" id="MQL80239.1"/>
    </source>
</evidence>
<comment type="caution">
    <text evidence="4">The sequence shown here is derived from an EMBL/GenBank/DDBJ whole genome shotgun (WGS) entry which is preliminary data.</text>
</comment>
<proteinExistence type="predicted"/>
<dbReference type="PANTHER" id="PTHR11712">
    <property type="entry name" value="POLYKETIDE SYNTHASE-RELATED"/>
    <property type="match status" value="1"/>
</dbReference>
<feature type="non-terminal residue" evidence="4">
    <location>
        <position position="1"/>
    </location>
</feature>
<accession>A0A843UJV8</accession>
<dbReference type="GO" id="GO:0004315">
    <property type="term" value="F:3-oxoacyl-[acyl-carrier-protein] synthase activity"/>
    <property type="evidence" value="ECO:0007669"/>
    <property type="project" value="UniProtKB-EC"/>
</dbReference>
<dbReference type="OrthoDB" id="770606at2759"/>
<name>A0A843UJV8_COLES</name>
<evidence type="ECO:0000259" key="3">
    <source>
        <dbReference type="PROSITE" id="PS52004"/>
    </source>
</evidence>
<dbReference type="GO" id="GO:0005739">
    <property type="term" value="C:mitochondrion"/>
    <property type="evidence" value="ECO:0007669"/>
    <property type="project" value="TreeGrafter"/>
</dbReference>
<keyword evidence="5" id="KW-1185">Reference proteome</keyword>
<dbReference type="InterPro" id="IPR020841">
    <property type="entry name" value="PKS_Beta-ketoAc_synthase_dom"/>
</dbReference>
<dbReference type="EC" id="2.3.1.41" evidence="1"/>
<dbReference type="AlphaFoldDB" id="A0A843UJV8"/>
<dbReference type="SUPFAM" id="SSF53901">
    <property type="entry name" value="Thiolase-like"/>
    <property type="match status" value="1"/>
</dbReference>
<dbReference type="Gene3D" id="3.40.47.10">
    <property type="match status" value="1"/>
</dbReference>
<dbReference type="PANTHER" id="PTHR11712:SF336">
    <property type="entry name" value="3-OXOACYL-[ACYL-CARRIER-PROTEIN] SYNTHASE, MITOCHONDRIAL"/>
    <property type="match status" value="1"/>
</dbReference>
<dbReference type="InterPro" id="IPR016039">
    <property type="entry name" value="Thiolase-like"/>
</dbReference>
<dbReference type="Pfam" id="PF02801">
    <property type="entry name" value="Ketoacyl-synt_C"/>
    <property type="match status" value="1"/>
</dbReference>
<dbReference type="InterPro" id="IPR000794">
    <property type="entry name" value="Beta-ketoacyl_synthase"/>
</dbReference>
<reference evidence="4" key="1">
    <citation type="submission" date="2017-07" db="EMBL/GenBank/DDBJ databases">
        <title>Taro Niue Genome Assembly and Annotation.</title>
        <authorList>
            <person name="Atibalentja N."/>
            <person name="Keating K."/>
            <person name="Fields C.J."/>
        </authorList>
    </citation>
    <scope>NUCLEOTIDE SEQUENCE</scope>
    <source>
        <strain evidence="4">Niue_2</strain>
        <tissue evidence="4">Leaf</tissue>
    </source>
</reference>
<dbReference type="GO" id="GO:0006633">
    <property type="term" value="P:fatty acid biosynthetic process"/>
    <property type="evidence" value="ECO:0007669"/>
    <property type="project" value="TreeGrafter"/>
</dbReference>
<protein>
    <recommendedName>
        <fullName evidence="1">beta-ketoacyl-[acyl-carrier-protein] synthase I</fullName>
        <ecNumber evidence="1">2.3.1.41</ecNumber>
    </recommendedName>
</protein>
<keyword evidence="2" id="KW-0808">Transferase</keyword>
<gene>
    <name evidence="4" type="ORF">Taro_012666</name>
</gene>
<organism evidence="4 5">
    <name type="scientific">Colocasia esculenta</name>
    <name type="common">Wild taro</name>
    <name type="synonym">Arum esculentum</name>
    <dbReference type="NCBI Taxonomy" id="4460"/>
    <lineage>
        <taxon>Eukaryota</taxon>
        <taxon>Viridiplantae</taxon>
        <taxon>Streptophyta</taxon>
        <taxon>Embryophyta</taxon>
        <taxon>Tracheophyta</taxon>
        <taxon>Spermatophyta</taxon>
        <taxon>Magnoliopsida</taxon>
        <taxon>Liliopsida</taxon>
        <taxon>Araceae</taxon>
        <taxon>Aroideae</taxon>
        <taxon>Colocasieae</taxon>
        <taxon>Colocasia</taxon>
    </lineage>
</organism>
<sequence length="229" mass="24060">MGGRSPLTSTSSTPPWRTAHRGVGVLQIEDPVGTSWTGPDVHIHGVGGVVREGCAGSHGELAAGWQGCHRQGMSTSIYDAAVLESLEHAMKRDAPIIAEYLGGSVNCDAYHMTDPRADGLGVSTCIQRSLEDAGVSPEEVNYINAHATSTLAGDLAEINAIKKVFKNTSEIKINATKSMIGHCLGAAGGLEAIATVKAITTGWLHPSINQFVSIASFLAQQNRKSVVFI</sequence>